<dbReference type="InterPro" id="IPR010994">
    <property type="entry name" value="RuvA_2-like"/>
</dbReference>
<gene>
    <name evidence="9" type="ORF">FCC1311_002482</name>
</gene>
<dbReference type="SUPFAM" id="SSF52980">
    <property type="entry name" value="Restriction endonuclease-like"/>
    <property type="match status" value="1"/>
</dbReference>
<dbReference type="Gene3D" id="1.10.150.20">
    <property type="entry name" value="5' to 3' exonuclease, C-terminal subdomain"/>
    <property type="match status" value="1"/>
</dbReference>
<comment type="subcellular location">
    <subcellularLocation>
        <location evidence="1">Nucleus</location>
    </subcellularLocation>
</comment>
<dbReference type="GO" id="GO:0006312">
    <property type="term" value="P:mitotic recombination"/>
    <property type="evidence" value="ECO:0007669"/>
    <property type="project" value="TreeGrafter"/>
</dbReference>
<dbReference type="GO" id="GO:0003697">
    <property type="term" value="F:single-stranded DNA binding"/>
    <property type="evidence" value="ECO:0007669"/>
    <property type="project" value="TreeGrafter"/>
</dbReference>
<dbReference type="EMBL" id="BEYU01000003">
    <property type="protein sequence ID" value="GBG24030.1"/>
    <property type="molecule type" value="Genomic_DNA"/>
</dbReference>
<dbReference type="GO" id="GO:0070522">
    <property type="term" value="C:ERCC4-ERCC1 complex"/>
    <property type="evidence" value="ECO:0007669"/>
    <property type="project" value="TreeGrafter"/>
</dbReference>
<dbReference type="GO" id="GO:0006289">
    <property type="term" value="P:nucleotide-excision repair"/>
    <property type="evidence" value="ECO:0007669"/>
    <property type="project" value="UniProtKB-ARBA"/>
</dbReference>
<dbReference type="InterPro" id="IPR004579">
    <property type="entry name" value="ERCC1/RAD10/SWI10"/>
</dbReference>
<proteinExistence type="inferred from homology"/>
<reference evidence="9 10" key="1">
    <citation type="submission" date="2017-12" db="EMBL/GenBank/DDBJ databases">
        <title>Sequencing, de novo assembly and annotation of complete genome of a new Thraustochytrid species, strain FCC1311.</title>
        <authorList>
            <person name="Sedici K."/>
            <person name="Godart F."/>
            <person name="Aiese Cigliano R."/>
            <person name="Sanseverino W."/>
            <person name="Barakat M."/>
            <person name="Ortet P."/>
            <person name="Marechal E."/>
            <person name="Cagnac O."/>
            <person name="Amato A."/>
        </authorList>
    </citation>
    <scope>NUCLEOTIDE SEQUENCE [LARGE SCALE GENOMIC DNA]</scope>
</reference>
<dbReference type="FunCoup" id="A0A2R5FZ74">
    <property type="interactions" value="161"/>
</dbReference>
<dbReference type="PANTHER" id="PTHR12749:SF0">
    <property type="entry name" value="DNA EXCISION REPAIR PROTEIN ERCC-1"/>
    <property type="match status" value="1"/>
</dbReference>
<keyword evidence="3" id="KW-0227">DNA damage</keyword>
<dbReference type="InParanoid" id="A0A2R5FZ74"/>
<dbReference type="Pfam" id="PF03834">
    <property type="entry name" value="Rad10"/>
    <property type="match status" value="1"/>
</dbReference>
<evidence type="ECO:0000256" key="6">
    <source>
        <dbReference type="ARBA" id="ARBA00023242"/>
    </source>
</evidence>
<organism evidence="9 10">
    <name type="scientific">Hondaea fermentalgiana</name>
    <dbReference type="NCBI Taxonomy" id="2315210"/>
    <lineage>
        <taxon>Eukaryota</taxon>
        <taxon>Sar</taxon>
        <taxon>Stramenopiles</taxon>
        <taxon>Bigyra</taxon>
        <taxon>Labyrinthulomycetes</taxon>
        <taxon>Thraustochytrida</taxon>
        <taxon>Thraustochytriidae</taxon>
        <taxon>Hondaea</taxon>
    </lineage>
</organism>
<evidence type="ECO:0000259" key="8">
    <source>
        <dbReference type="Pfam" id="PF03834"/>
    </source>
</evidence>
<keyword evidence="6" id="KW-0539">Nucleus</keyword>
<dbReference type="CDD" id="cd22325">
    <property type="entry name" value="ERCC1_C-like"/>
    <property type="match status" value="1"/>
</dbReference>
<evidence type="ECO:0000256" key="1">
    <source>
        <dbReference type="ARBA" id="ARBA00004123"/>
    </source>
</evidence>
<dbReference type="SUPFAM" id="SSF47781">
    <property type="entry name" value="RuvA domain 2-like"/>
    <property type="match status" value="1"/>
</dbReference>
<dbReference type="Gene3D" id="3.40.50.10130">
    <property type="match status" value="1"/>
</dbReference>
<dbReference type="PANTHER" id="PTHR12749">
    <property type="entry name" value="EXCISION REPAIR CROSS-COMPLEMENTING 1 ERCC1"/>
    <property type="match status" value="1"/>
</dbReference>
<keyword evidence="5" id="KW-0234">DNA repair</keyword>
<dbReference type="NCBIfam" id="TIGR00597">
    <property type="entry name" value="rad10"/>
    <property type="match status" value="1"/>
</dbReference>
<dbReference type="FunFam" id="1.10.150.20:FF:000017">
    <property type="entry name" value="DNA excision repair protein ERCC-1"/>
    <property type="match status" value="1"/>
</dbReference>
<evidence type="ECO:0000313" key="9">
    <source>
        <dbReference type="EMBL" id="GBG24030.1"/>
    </source>
</evidence>
<dbReference type="InterPro" id="IPR047260">
    <property type="entry name" value="ERCC1-like_central_dom"/>
</dbReference>
<evidence type="ECO:0000256" key="7">
    <source>
        <dbReference type="ARBA" id="ARBA00071993"/>
    </source>
</evidence>
<dbReference type="OrthoDB" id="10262814at2759"/>
<sequence length="221" mass="24632">MAASTSSAAAGASAAGTASTSGAASASILVGLRQKKNPVLDLVENVPWKFVDMAPDFILGESTCALYLSMRYHLLHPDYLYSRISELKRDFKLRLVFCVVDIQNCQTPLMMLTSLASANEFTVILCWSQQECARYLETFKLYERKAPKAIQERVESGYMPKLEDALTVIRSVNRTDVKVLSTNFGSLRNIMSASMEEMSLCQGIGDKKLRRLYATFNEPFL</sequence>
<dbReference type="GO" id="GO:0070914">
    <property type="term" value="P:UV-damage excision repair"/>
    <property type="evidence" value="ECO:0007669"/>
    <property type="project" value="TreeGrafter"/>
</dbReference>
<dbReference type="Proteomes" id="UP000241890">
    <property type="component" value="Unassembled WGS sequence"/>
</dbReference>
<evidence type="ECO:0000256" key="3">
    <source>
        <dbReference type="ARBA" id="ARBA00022763"/>
    </source>
</evidence>
<dbReference type="AlphaFoldDB" id="A0A2R5FZ74"/>
<name>A0A2R5FZ74_9STRA</name>
<dbReference type="GO" id="GO:0000110">
    <property type="term" value="C:nucleotide-excision repair factor 1 complex"/>
    <property type="evidence" value="ECO:0007669"/>
    <property type="project" value="TreeGrafter"/>
</dbReference>
<protein>
    <recommendedName>
        <fullName evidence="7">DNA excision repair protein ERCC-1</fullName>
    </recommendedName>
</protein>
<keyword evidence="4" id="KW-0238">DNA-binding</keyword>
<dbReference type="GO" id="GO:0003684">
    <property type="term" value="F:damaged DNA binding"/>
    <property type="evidence" value="ECO:0007669"/>
    <property type="project" value="InterPro"/>
</dbReference>
<accession>A0A2R5FZ74</accession>
<dbReference type="InterPro" id="IPR011335">
    <property type="entry name" value="Restrct_endonuc-II-like"/>
</dbReference>
<comment type="caution">
    <text evidence="9">The sequence shown here is derived from an EMBL/GenBank/DDBJ whole genome shotgun (WGS) entry which is preliminary data.</text>
</comment>
<dbReference type="FunFam" id="3.40.50.10130:FF:000001">
    <property type="entry name" value="DNA excision repair protein ERCC-1"/>
    <property type="match status" value="1"/>
</dbReference>
<evidence type="ECO:0000256" key="5">
    <source>
        <dbReference type="ARBA" id="ARBA00023204"/>
    </source>
</evidence>
<keyword evidence="10" id="KW-1185">Reference proteome</keyword>
<evidence type="ECO:0000256" key="2">
    <source>
        <dbReference type="ARBA" id="ARBA00008283"/>
    </source>
</evidence>
<comment type="similarity">
    <text evidence="2">Belongs to the ERCC1/RAD10/SWI10 family.</text>
</comment>
<evidence type="ECO:0000256" key="4">
    <source>
        <dbReference type="ARBA" id="ARBA00023125"/>
    </source>
</evidence>
<evidence type="ECO:0000313" key="10">
    <source>
        <dbReference type="Proteomes" id="UP000241890"/>
    </source>
</evidence>
<dbReference type="GO" id="GO:0006302">
    <property type="term" value="P:double-strand break repair"/>
    <property type="evidence" value="ECO:0007669"/>
    <property type="project" value="UniProtKB-ARBA"/>
</dbReference>
<feature type="domain" description="ERCC1-like central" evidence="8">
    <location>
        <begin position="28"/>
        <end position="140"/>
    </location>
</feature>